<sequence length="253" mass="28760">MGGSYMVYRGIKMWEEYDSTLELMKEHRYSELKLLSLDVENLQRALGEADTRNAPEAHMTIQRFATTLQWARRREEAAAAGEEQARNLFDRASELQERYKTLHVLALVNRGIIFVILAVPGSLSIWFIESTIEKNQIDMDDNLGSSNGQLLALLVAVLTAVNFVWEVCKSKLEERKARKDTRKMVDKILDDAGSLQLHAGRQKEIWKDIADKASSAWRRCLSTVAPTEARRGRSVLGFKFSTWPRARGGDSEV</sequence>
<dbReference type="KEGG" id="fvr:FVEG_09343"/>
<proteinExistence type="predicted"/>
<feature type="transmembrane region" description="Helical" evidence="1">
    <location>
        <begin position="148"/>
        <end position="168"/>
    </location>
</feature>
<evidence type="ECO:0000313" key="3">
    <source>
        <dbReference type="Proteomes" id="UP000009096"/>
    </source>
</evidence>
<evidence type="ECO:0000256" key="1">
    <source>
        <dbReference type="SAM" id="Phobius"/>
    </source>
</evidence>
<dbReference type="VEuPathDB" id="FungiDB:FVEG_09343"/>
<evidence type="ECO:0000313" key="2">
    <source>
        <dbReference type="EMBL" id="EWG50005.1"/>
    </source>
</evidence>
<name>W7MQW3_GIBM7</name>
<dbReference type="Proteomes" id="UP000009096">
    <property type="component" value="Chromosome 5"/>
</dbReference>
<keyword evidence="1" id="KW-0472">Membrane</keyword>
<dbReference type="GeneID" id="30067002"/>
<accession>W7MQW3</accession>
<reference evidence="2 3" key="1">
    <citation type="journal article" date="2010" name="Nature">
        <title>Comparative genomics reveals mobile pathogenicity chromosomes in Fusarium.</title>
        <authorList>
            <person name="Ma L.J."/>
            <person name="van der Does H.C."/>
            <person name="Borkovich K.A."/>
            <person name="Coleman J.J."/>
            <person name="Daboussi M.J."/>
            <person name="Di Pietro A."/>
            <person name="Dufresne M."/>
            <person name="Freitag M."/>
            <person name="Grabherr M."/>
            <person name="Henrissat B."/>
            <person name="Houterman P.M."/>
            <person name="Kang S."/>
            <person name="Shim W.B."/>
            <person name="Woloshuk C."/>
            <person name="Xie X."/>
            <person name="Xu J.R."/>
            <person name="Antoniw J."/>
            <person name="Baker S.E."/>
            <person name="Bluhm B.H."/>
            <person name="Breakspear A."/>
            <person name="Brown D.W."/>
            <person name="Butchko R.A."/>
            <person name="Chapman S."/>
            <person name="Coulson R."/>
            <person name="Coutinho P.M."/>
            <person name="Danchin E.G."/>
            <person name="Diener A."/>
            <person name="Gale L.R."/>
            <person name="Gardiner D.M."/>
            <person name="Goff S."/>
            <person name="Hammond-Kosack K.E."/>
            <person name="Hilburn K."/>
            <person name="Hua-Van A."/>
            <person name="Jonkers W."/>
            <person name="Kazan K."/>
            <person name="Kodira C.D."/>
            <person name="Koehrsen M."/>
            <person name="Kumar L."/>
            <person name="Lee Y.H."/>
            <person name="Li L."/>
            <person name="Manners J.M."/>
            <person name="Miranda-Saavedra D."/>
            <person name="Mukherjee M."/>
            <person name="Park G."/>
            <person name="Park J."/>
            <person name="Park S.Y."/>
            <person name="Proctor R.H."/>
            <person name="Regev A."/>
            <person name="Ruiz-Roldan M.C."/>
            <person name="Sain D."/>
            <person name="Sakthikumar S."/>
            <person name="Sykes S."/>
            <person name="Schwartz D.C."/>
            <person name="Turgeon B.G."/>
            <person name="Wapinski I."/>
            <person name="Yoder O."/>
            <person name="Young S."/>
            <person name="Zeng Q."/>
            <person name="Zhou S."/>
            <person name="Galagan J."/>
            <person name="Cuomo C.A."/>
            <person name="Kistler H.C."/>
            <person name="Rep M."/>
        </authorList>
    </citation>
    <scope>NUCLEOTIDE SEQUENCE [LARGE SCALE GENOMIC DNA]</scope>
    <source>
        <strain evidence="3">M3125 / FGSC 7600</strain>
    </source>
</reference>
<dbReference type="EMBL" id="CM000582">
    <property type="protein sequence ID" value="EWG50005.1"/>
    <property type="molecule type" value="Genomic_DNA"/>
</dbReference>
<keyword evidence="1" id="KW-0812">Transmembrane</keyword>
<dbReference type="HOGENOM" id="CLU_1098578_0_0_1"/>
<dbReference type="AlphaFoldDB" id="W7MQW3"/>
<organism evidence="2 3">
    <name type="scientific">Gibberella moniliformis (strain M3125 / FGSC 7600)</name>
    <name type="common">Maize ear and stalk rot fungus</name>
    <name type="synonym">Fusarium verticillioides</name>
    <dbReference type="NCBI Taxonomy" id="334819"/>
    <lineage>
        <taxon>Eukaryota</taxon>
        <taxon>Fungi</taxon>
        <taxon>Dikarya</taxon>
        <taxon>Ascomycota</taxon>
        <taxon>Pezizomycotina</taxon>
        <taxon>Sordariomycetes</taxon>
        <taxon>Hypocreomycetidae</taxon>
        <taxon>Hypocreales</taxon>
        <taxon>Nectriaceae</taxon>
        <taxon>Fusarium</taxon>
        <taxon>Fusarium fujikuroi species complex</taxon>
    </lineage>
</organism>
<dbReference type="OrthoDB" id="3945378at2759"/>
<dbReference type="RefSeq" id="XP_018756196.1">
    <property type="nucleotide sequence ID" value="XM_018898331.1"/>
</dbReference>
<feature type="transmembrane region" description="Helical" evidence="1">
    <location>
        <begin position="107"/>
        <end position="128"/>
    </location>
</feature>
<protein>
    <submittedName>
        <fullName evidence="2">Uncharacterized protein</fullName>
    </submittedName>
</protein>
<dbReference type="EMBL" id="DS022253">
    <property type="protein sequence ID" value="EWG50005.1"/>
    <property type="molecule type" value="Genomic_DNA"/>
</dbReference>
<keyword evidence="1" id="KW-1133">Transmembrane helix</keyword>
<gene>
    <name evidence="2" type="ORF">FVEG_09343</name>
</gene>
<keyword evidence="3" id="KW-1185">Reference proteome</keyword>